<evidence type="ECO:0000313" key="2">
    <source>
        <dbReference type="Proteomes" id="UP000275719"/>
    </source>
</evidence>
<dbReference type="PROSITE" id="PS51257">
    <property type="entry name" value="PROKAR_LIPOPROTEIN"/>
    <property type="match status" value="1"/>
</dbReference>
<dbReference type="OrthoDB" id="1430047at2"/>
<dbReference type="InterPro" id="IPR025345">
    <property type="entry name" value="DUF4249"/>
</dbReference>
<protein>
    <submittedName>
        <fullName evidence="1">DUF4249 domain-containing protein</fullName>
    </submittedName>
</protein>
<dbReference type="RefSeq" id="WP_125017809.1">
    <property type="nucleotide sequence ID" value="NZ_RQVQ01000007.1"/>
</dbReference>
<organism evidence="1 2">
    <name type="scientific">Paenimyroides tangerinum</name>
    <dbReference type="NCBI Taxonomy" id="2488728"/>
    <lineage>
        <taxon>Bacteria</taxon>
        <taxon>Pseudomonadati</taxon>
        <taxon>Bacteroidota</taxon>
        <taxon>Flavobacteriia</taxon>
        <taxon>Flavobacteriales</taxon>
        <taxon>Flavobacteriaceae</taxon>
        <taxon>Paenimyroides</taxon>
    </lineage>
</organism>
<keyword evidence="2" id="KW-1185">Reference proteome</keyword>
<dbReference type="AlphaFoldDB" id="A0A3P3WA45"/>
<evidence type="ECO:0000313" key="1">
    <source>
        <dbReference type="EMBL" id="RRJ92021.1"/>
    </source>
</evidence>
<accession>A0A3P3WA45</accession>
<reference evidence="1 2" key="1">
    <citation type="submission" date="2018-11" db="EMBL/GenBank/DDBJ databases">
        <title>Flavobacterium sp. nov., YIM 102701-2 draft genome.</title>
        <authorList>
            <person name="Li G."/>
            <person name="Jiang Y."/>
        </authorList>
    </citation>
    <scope>NUCLEOTIDE SEQUENCE [LARGE SCALE GENOMIC DNA]</scope>
    <source>
        <strain evidence="1 2">YIM 102701-2</strain>
    </source>
</reference>
<gene>
    <name evidence="1" type="ORF">EG240_04340</name>
</gene>
<name>A0A3P3WA45_9FLAO</name>
<dbReference type="Proteomes" id="UP000275719">
    <property type="component" value="Unassembled WGS sequence"/>
</dbReference>
<dbReference type="Pfam" id="PF14054">
    <property type="entry name" value="DUF4249"/>
    <property type="match status" value="1"/>
</dbReference>
<sequence length="267" mass="30621">MKKILYTLLIACSLLFTSCEDVIDLDLDQYEKRVVIDANIFVNENDYNKIRMYYSAPFYANGYEFISTATVIIKDLNTNLDYPFTYTSNGYYENNSFNPLVTNEYELNISYNGKIYKAISQVTQAPVIEEVEQINDAGFSGNNYEIRFYYQDNPDEEDYYLTQTVDLKENDFSVGNDQFTNGNLSYDLYFAEEDQLGETINFSLAKINKVYYNYLSKMFSNAASAGNPFATPTGTLKGNISNTTDSNDFPLGYFHIAKRESASYTIQ</sequence>
<dbReference type="EMBL" id="RQVQ01000007">
    <property type="protein sequence ID" value="RRJ92021.1"/>
    <property type="molecule type" value="Genomic_DNA"/>
</dbReference>
<comment type="caution">
    <text evidence="1">The sequence shown here is derived from an EMBL/GenBank/DDBJ whole genome shotgun (WGS) entry which is preliminary data.</text>
</comment>
<proteinExistence type="predicted"/>